<name>A0A328PJM2_9MOLU</name>
<evidence type="ECO:0000313" key="7">
    <source>
        <dbReference type="EMBL" id="RAO95022.1"/>
    </source>
</evidence>
<keyword evidence="3 6" id="KW-0687">Ribonucleoprotein</keyword>
<dbReference type="GO" id="GO:0005840">
    <property type="term" value="C:ribosome"/>
    <property type="evidence" value="ECO:0007669"/>
    <property type="project" value="UniProtKB-KW"/>
</dbReference>
<dbReference type="OrthoDB" id="9802617at2"/>
<keyword evidence="2 6" id="KW-0689">Ribosomal protein</keyword>
<evidence type="ECO:0000256" key="2">
    <source>
        <dbReference type="ARBA" id="ARBA00022980"/>
    </source>
</evidence>
<dbReference type="PROSITE" id="PS00053">
    <property type="entry name" value="RIBOSOMAL_S8"/>
    <property type="match status" value="1"/>
</dbReference>
<dbReference type="InterPro" id="IPR035987">
    <property type="entry name" value="Ribosomal_uS8_sf"/>
</dbReference>
<organism evidence="7 8">
    <name type="scientific">Mycoplasma wenyonii</name>
    <dbReference type="NCBI Taxonomy" id="65123"/>
    <lineage>
        <taxon>Bacteria</taxon>
        <taxon>Bacillati</taxon>
        <taxon>Mycoplasmatota</taxon>
        <taxon>Mollicutes</taxon>
        <taxon>Mycoplasmataceae</taxon>
        <taxon>Mycoplasma</taxon>
    </lineage>
</organism>
<proteinExistence type="inferred from homology"/>
<evidence type="ECO:0000256" key="5">
    <source>
        <dbReference type="ARBA" id="ARBA00035525"/>
    </source>
</evidence>
<evidence type="ECO:0000256" key="3">
    <source>
        <dbReference type="ARBA" id="ARBA00023274"/>
    </source>
</evidence>
<gene>
    <name evidence="7" type="primary">rpsH</name>
    <name evidence="7" type="ORF">DNK47_01930</name>
</gene>
<evidence type="ECO:0000256" key="1">
    <source>
        <dbReference type="ARBA" id="ARBA00006471"/>
    </source>
</evidence>
<evidence type="ECO:0000256" key="6">
    <source>
        <dbReference type="RuleBase" id="RU003660"/>
    </source>
</evidence>
<dbReference type="InterPro" id="IPR047863">
    <property type="entry name" value="Ribosomal_uS8_CS"/>
</dbReference>
<dbReference type="EMBL" id="QKVO01000006">
    <property type="protein sequence ID" value="RAO95022.1"/>
    <property type="molecule type" value="Genomic_DNA"/>
</dbReference>
<dbReference type="GO" id="GO:0003735">
    <property type="term" value="F:structural constituent of ribosome"/>
    <property type="evidence" value="ECO:0007669"/>
    <property type="project" value="InterPro"/>
</dbReference>
<comment type="caution">
    <text evidence="7">The sequence shown here is derived from an EMBL/GenBank/DDBJ whole genome shotgun (WGS) entry which is preliminary data.</text>
</comment>
<dbReference type="AlphaFoldDB" id="A0A328PJM2"/>
<reference evidence="8" key="1">
    <citation type="submission" date="2018-06" db="EMBL/GenBank/DDBJ databases">
        <authorList>
            <person name="Martinez Ocampo F."/>
            <person name="Quiroz Castaneda R.E."/>
            <person name="Rojas Lopez X."/>
        </authorList>
    </citation>
    <scope>NUCLEOTIDE SEQUENCE [LARGE SCALE GENOMIC DNA]</scope>
    <source>
        <strain evidence="8">INIFAP02</strain>
    </source>
</reference>
<comment type="similarity">
    <text evidence="1 6">Belongs to the universal ribosomal protein uS8 family.</text>
</comment>
<dbReference type="Proteomes" id="UP000249762">
    <property type="component" value="Unassembled WGS sequence"/>
</dbReference>
<dbReference type="SUPFAM" id="SSF56047">
    <property type="entry name" value="Ribosomal protein S8"/>
    <property type="match status" value="1"/>
</dbReference>
<dbReference type="FunFam" id="3.30.1490.10:FF:000001">
    <property type="entry name" value="30S ribosomal protein S8"/>
    <property type="match status" value="1"/>
</dbReference>
<keyword evidence="8" id="KW-1185">Reference proteome</keyword>
<dbReference type="InterPro" id="IPR000630">
    <property type="entry name" value="Ribosomal_uS8"/>
</dbReference>
<dbReference type="Gene3D" id="3.30.1370.30">
    <property type="match status" value="1"/>
</dbReference>
<protein>
    <recommendedName>
        <fullName evidence="4">Small ribosomal subunit protein uS8</fullName>
    </recommendedName>
    <alternativeName>
        <fullName evidence="5">30S ribosomal protein S8</fullName>
    </alternativeName>
</protein>
<dbReference type="Pfam" id="PF00410">
    <property type="entry name" value="Ribosomal_S8"/>
    <property type="match status" value="1"/>
</dbReference>
<dbReference type="GO" id="GO:0005737">
    <property type="term" value="C:cytoplasm"/>
    <property type="evidence" value="ECO:0007669"/>
    <property type="project" value="UniProtKB-ARBA"/>
</dbReference>
<dbReference type="GO" id="GO:1990904">
    <property type="term" value="C:ribonucleoprotein complex"/>
    <property type="evidence" value="ECO:0007669"/>
    <property type="project" value="UniProtKB-KW"/>
</dbReference>
<dbReference type="RefSeq" id="WP_112665449.1">
    <property type="nucleotide sequence ID" value="NZ_QKVO01000006.1"/>
</dbReference>
<dbReference type="Gene3D" id="3.30.1490.10">
    <property type="match status" value="1"/>
</dbReference>
<dbReference type="GO" id="GO:0006412">
    <property type="term" value="P:translation"/>
    <property type="evidence" value="ECO:0007669"/>
    <property type="project" value="InterPro"/>
</dbReference>
<accession>A0A328PJM2</accession>
<evidence type="ECO:0000256" key="4">
    <source>
        <dbReference type="ARBA" id="ARBA00035258"/>
    </source>
</evidence>
<dbReference type="PANTHER" id="PTHR11758">
    <property type="entry name" value="40S RIBOSOMAL PROTEIN S15A"/>
    <property type="match status" value="1"/>
</dbReference>
<sequence>MVTDLVANGLNQLKLGAKAKKKEVSFWSSKLLEEILRVIEQEGYIRGFVTKIENNKRRSTVFLKYKGGVSSFAGLKKITVPSRVVSSSHKKLPILMSGLGTVILTTSKGVMGEKEAREKGLGGIILAYIW</sequence>
<evidence type="ECO:0000313" key="8">
    <source>
        <dbReference type="Proteomes" id="UP000249762"/>
    </source>
</evidence>